<comment type="caution">
    <text evidence="1">The sequence shown here is derived from an EMBL/GenBank/DDBJ whole genome shotgun (WGS) entry which is preliminary data.</text>
</comment>
<evidence type="ECO:0000313" key="2">
    <source>
        <dbReference type="Proteomes" id="UP000327157"/>
    </source>
</evidence>
<protein>
    <submittedName>
        <fullName evidence="1">Uncharacterized protein</fullName>
    </submittedName>
</protein>
<dbReference type="AlphaFoldDB" id="A0A5N5I9N7"/>
<accession>A0A5N5I9N7</accession>
<reference evidence="1 2" key="3">
    <citation type="submission" date="2019-11" db="EMBL/GenBank/DDBJ databases">
        <title>A de novo genome assembly of a pear dwarfing rootstock.</title>
        <authorList>
            <person name="Wang F."/>
            <person name="Wang J."/>
            <person name="Li S."/>
            <person name="Zhang Y."/>
            <person name="Fang M."/>
            <person name="Ma L."/>
            <person name="Zhao Y."/>
            <person name="Jiang S."/>
        </authorList>
    </citation>
    <scope>NUCLEOTIDE SEQUENCE [LARGE SCALE GENOMIC DNA]</scope>
    <source>
        <strain evidence="1">S2</strain>
        <tissue evidence="1">Leaf</tissue>
    </source>
</reference>
<dbReference type="OrthoDB" id="1166825at2759"/>
<reference evidence="1 2" key="1">
    <citation type="submission" date="2019-09" db="EMBL/GenBank/DDBJ databases">
        <authorList>
            <person name="Ou C."/>
        </authorList>
    </citation>
    <scope>NUCLEOTIDE SEQUENCE [LARGE SCALE GENOMIC DNA]</scope>
    <source>
        <strain evidence="1">S2</strain>
        <tissue evidence="1">Leaf</tissue>
    </source>
</reference>
<keyword evidence="2" id="KW-1185">Reference proteome</keyword>
<proteinExistence type="predicted"/>
<reference evidence="2" key="2">
    <citation type="submission" date="2019-10" db="EMBL/GenBank/DDBJ databases">
        <title>A de novo genome assembly of a pear dwarfing rootstock.</title>
        <authorList>
            <person name="Wang F."/>
            <person name="Wang J."/>
            <person name="Li S."/>
            <person name="Zhang Y."/>
            <person name="Fang M."/>
            <person name="Ma L."/>
            <person name="Zhao Y."/>
            <person name="Jiang S."/>
        </authorList>
    </citation>
    <scope>NUCLEOTIDE SEQUENCE [LARGE SCALE GENOMIC DNA]</scope>
</reference>
<organism evidence="1 2">
    <name type="scientific">Pyrus ussuriensis x Pyrus communis</name>
    <dbReference type="NCBI Taxonomy" id="2448454"/>
    <lineage>
        <taxon>Eukaryota</taxon>
        <taxon>Viridiplantae</taxon>
        <taxon>Streptophyta</taxon>
        <taxon>Embryophyta</taxon>
        <taxon>Tracheophyta</taxon>
        <taxon>Spermatophyta</taxon>
        <taxon>Magnoliopsida</taxon>
        <taxon>eudicotyledons</taxon>
        <taxon>Gunneridae</taxon>
        <taxon>Pentapetalae</taxon>
        <taxon>rosids</taxon>
        <taxon>fabids</taxon>
        <taxon>Rosales</taxon>
        <taxon>Rosaceae</taxon>
        <taxon>Amygdaloideae</taxon>
        <taxon>Maleae</taxon>
        <taxon>Pyrus</taxon>
    </lineage>
</organism>
<name>A0A5N5I9N7_9ROSA</name>
<gene>
    <name evidence="1" type="ORF">D8674_028441</name>
</gene>
<sequence length="67" mass="7286">MPSHHPTKGVAEASFVKICSINADCNSFPCTSGIVFYVNHICTCQVIVLVADRWGLLKCEDATLECV</sequence>
<dbReference type="Proteomes" id="UP000327157">
    <property type="component" value="Chromosome 6"/>
</dbReference>
<dbReference type="EMBL" id="SMOL01000120">
    <property type="protein sequence ID" value="KAB2632194.1"/>
    <property type="molecule type" value="Genomic_DNA"/>
</dbReference>
<evidence type="ECO:0000313" key="1">
    <source>
        <dbReference type="EMBL" id="KAB2632194.1"/>
    </source>
</evidence>